<dbReference type="CDD" id="cd04301">
    <property type="entry name" value="NAT_SF"/>
    <property type="match status" value="1"/>
</dbReference>
<evidence type="ECO:0000259" key="1">
    <source>
        <dbReference type="PROSITE" id="PS51186"/>
    </source>
</evidence>
<dbReference type="SUPFAM" id="SSF55729">
    <property type="entry name" value="Acyl-CoA N-acyltransferases (Nat)"/>
    <property type="match status" value="1"/>
</dbReference>
<keyword evidence="2" id="KW-0012">Acyltransferase</keyword>
<dbReference type="GO" id="GO:0016746">
    <property type="term" value="F:acyltransferase activity"/>
    <property type="evidence" value="ECO:0007669"/>
    <property type="project" value="UniProtKB-KW"/>
</dbReference>
<evidence type="ECO:0000313" key="3">
    <source>
        <dbReference type="Proteomes" id="UP001597062"/>
    </source>
</evidence>
<reference evidence="3" key="1">
    <citation type="journal article" date="2019" name="Int. J. Syst. Evol. Microbiol.">
        <title>The Global Catalogue of Microorganisms (GCM) 10K type strain sequencing project: providing services to taxonomists for standard genome sequencing and annotation.</title>
        <authorList>
            <consortium name="The Broad Institute Genomics Platform"/>
            <consortium name="The Broad Institute Genome Sequencing Center for Infectious Disease"/>
            <person name="Wu L."/>
            <person name="Ma J."/>
        </authorList>
    </citation>
    <scope>NUCLEOTIDE SEQUENCE [LARGE SCALE GENOMIC DNA]</scope>
    <source>
        <strain evidence="3">CCUG 60527</strain>
    </source>
</reference>
<comment type="caution">
    <text evidence="2">The sequence shown here is derived from an EMBL/GenBank/DDBJ whole genome shotgun (WGS) entry which is preliminary data.</text>
</comment>
<sequence length="135" mass="15235">MLSKKITYTIGKIPNTEAIINVYNSSGIIRPTDDKARIRKMYDNSNLVIAAWNGFELVGISRAITDYCYSCYLSDLAIKKEFQKEGIGKELINRTRNEIGNNTTLILLAAPGAIDYYPKVGFSKIENGYMIKREI</sequence>
<keyword evidence="3" id="KW-1185">Reference proteome</keyword>
<gene>
    <name evidence="2" type="ORF">ACFQ1U_04965</name>
</gene>
<dbReference type="InterPro" id="IPR000182">
    <property type="entry name" value="GNAT_dom"/>
</dbReference>
<dbReference type="EMBL" id="JBHTJR010000026">
    <property type="protein sequence ID" value="MFD0992547.1"/>
    <property type="molecule type" value="Genomic_DNA"/>
</dbReference>
<protein>
    <submittedName>
        <fullName evidence="2">GNAT family N-acetyltransferase</fullName>
        <ecNumber evidence="2">2.3.-.-</ecNumber>
    </submittedName>
</protein>
<dbReference type="InterPro" id="IPR016181">
    <property type="entry name" value="Acyl_CoA_acyltransferase"/>
</dbReference>
<proteinExistence type="predicted"/>
<organism evidence="2 3">
    <name type="scientific">Tenacibaculum geojense</name>
    <dbReference type="NCBI Taxonomy" id="915352"/>
    <lineage>
        <taxon>Bacteria</taxon>
        <taxon>Pseudomonadati</taxon>
        <taxon>Bacteroidota</taxon>
        <taxon>Flavobacteriia</taxon>
        <taxon>Flavobacteriales</taxon>
        <taxon>Flavobacteriaceae</taxon>
        <taxon>Tenacibaculum</taxon>
    </lineage>
</organism>
<accession>A0ABW3JQ38</accession>
<dbReference type="Proteomes" id="UP001597062">
    <property type="component" value="Unassembled WGS sequence"/>
</dbReference>
<dbReference type="Pfam" id="PF13673">
    <property type="entry name" value="Acetyltransf_10"/>
    <property type="match status" value="1"/>
</dbReference>
<dbReference type="PANTHER" id="PTHR43233:SF1">
    <property type="entry name" value="FAMILY N-ACETYLTRANSFERASE, PUTATIVE (AFU_ORTHOLOGUE AFUA_6G03350)-RELATED"/>
    <property type="match status" value="1"/>
</dbReference>
<dbReference type="InterPro" id="IPR053144">
    <property type="entry name" value="Acetyltransferase_Butenolide"/>
</dbReference>
<dbReference type="Gene3D" id="3.40.630.30">
    <property type="match status" value="1"/>
</dbReference>
<keyword evidence="2" id="KW-0808">Transferase</keyword>
<evidence type="ECO:0000313" key="2">
    <source>
        <dbReference type="EMBL" id="MFD0992547.1"/>
    </source>
</evidence>
<feature type="domain" description="N-acetyltransferase" evidence="1">
    <location>
        <begin position="6"/>
        <end position="135"/>
    </location>
</feature>
<dbReference type="PANTHER" id="PTHR43233">
    <property type="entry name" value="FAMILY N-ACETYLTRANSFERASE, PUTATIVE (AFU_ORTHOLOGUE AFUA_6G03350)-RELATED"/>
    <property type="match status" value="1"/>
</dbReference>
<dbReference type="PROSITE" id="PS51186">
    <property type="entry name" value="GNAT"/>
    <property type="match status" value="1"/>
</dbReference>
<dbReference type="EC" id="2.3.-.-" evidence="2"/>
<dbReference type="RefSeq" id="WP_386105948.1">
    <property type="nucleotide sequence ID" value="NZ_JBHTJR010000026.1"/>
</dbReference>
<name>A0ABW3JQ38_9FLAO</name>